<evidence type="ECO:0000313" key="3">
    <source>
        <dbReference type="EMBL" id="ECQ5997031.1"/>
    </source>
</evidence>
<dbReference type="SUPFAM" id="SSF56112">
    <property type="entry name" value="Protein kinase-like (PK-like)"/>
    <property type="match status" value="1"/>
</dbReference>
<name>A0A5T1MER8_CAMJU</name>
<dbReference type="EMBL" id="AACMNR010000045">
    <property type="protein sequence ID" value="EAL2368351.1"/>
    <property type="molecule type" value="Genomic_DNA"/>
</dbReference>
<feature type="domain" description="Aminoglycoside phosphotransferase" evidence="1">
    <location>
        <begin position="157"/>
        <end position="213"/>
    </location>
</feature>
<organism evidence="2">
    <name type="scientific">Campylobacter jejuni</name>
    <dbReference type="NCBI Taxonomy" id="197"/>
    <lineage>
        <taxon>Bacteria</taxon>
        <taxon>Pseudomonadati</taxon>
        <taxon>Campylobacterota</taxon>
        <taxon>Epsilonproteobacteria</taxon>
        <taxon>Campylobacterales</taxon>
        <taxon>Campylobacteraceae</taxon>
        <taxon>Campylobacter</taxon>
    </lineage>
</organism>
<dbReference type="EMBL" id="AAKBXL010000036">
    <property type="protein sequence ID" value="ECQ5997031.1"/>
    <property type="molecule type" value="Genomic_DNA"/>
</dbReference>
<reference evidence="2" key="1">
    <citation type="submission" date="2019-05" db="EMBL/GenBank/DDBJ databases">
        <authorList>
            <consortium name="PulseNet: The National Subtyping Network for Foodborne Disease Surveillance"/>
            <person name="Tarr C.L."/>
            <person name="Trees E."/>
            <person name="Katz L.S."/>
            <person name="Carleton-Romer H.A."/>
            <person name="Stroika S."/>
            <person name="Kucerova Z."/>
            <person name="Roache K.F."/>
            <person name="Sabol A.L."/>
            <person name="Besser J."/>
            <person name="Gerner-Smidt P."/>
        </authorList>
    </citation>
    <scope>NUCLEOTIDE SEQUENCE</scope>
    <source>
        <strain evidence="2">PNUSAC009286</strain>
    </source>
</reference>
<evidence type="ECO:0000313" key="2">
    <source>
        <dbReference type="EMBL" id="EAL2368351.1"/>
    </source>
</evidence>
<dbReference type="Gene3D" id="3.90.1200.10">
    <property type="match status" value="1"/>
</dbReference>
<dbReference type="InterPro" id="IPR011009">
    <property type="entry name" value="Kinase-like_dom_sf"/>
</dbReference>
<dbReference type="RefSeq" id="WP_070265363.1">
    <property type="nucleotide sequence ID" value="NZ_JARFMQ010000018.1"/>
</dbReference>
<gene>
    <name evidence="2" type="ORF">FDR90_09130</name>
    <name evidence="3" type="ORF">FZV72_08925</name>
</gene>
<dbReference type="AlphaFoldDB" id="A0A5T1MER8"/>
<evidence type="ECO:0000259" key="1">
    <source>
        <dbReference type="Pfam" id="PF01636"/>
    </source>
</evidence>
<dbReference type="InterPro" id="IPR002575">
    <property type="entry name" value="Aminoglycoside_PTrfase"/>
</dbReference>
<sequence length="283" mass="34226">MCKNITIEGNSGCSLEIHNNKIFKYTQDIKYVERLKLQCAKQNFFFDLLISDVHIKIPKVLNEYVYSESGYGFSMQYCRANNFITFFENFDMRNILSKIEILLEFIDKNVNTCQMIYIDKKIVKNKLESLYQIFFNSDKLRQYAFHITDILHNQLYLFDKYQFPIGYCHGDLTFSNILFQNQHIILIDFLDNFIETPLQDIVKLRQDTRHKWSLKMARANYDEIKIKIILNYLDDYIDKYFLKYEFYQYFYNIFQKINLLRILPYAKNNDVICYIISEINTLK</sequence>
<comment type="caution">
    <text evidence="2">The sequence shown here is derived from an EMBL/GenBank/DDBJ whole genome shotgun (WGS) entry which is preliminary data.</text>
</comment>
<protein>
    <recommendedName>
        <fullName evidence="1">Aminoglycoside phosphotransferase domain-containing protein</fullName>
    </recommendedName>
</protein>
<reference evidence="3" key="2">
    <citation type="submission" date="2019-08" db="EMBL/GenBank/DDBJ databases">
        <authorList>
            <person name="Ashton P.M."/>
            <person name="Dallman T."/>
            <person name="Nair S."/>
            <person name="De Pinna E."/>
            <person name="Peters T."/>
            <person name="Grant K."/>
        </authorList>
    </citation>
    <scope>NUCLEOTIDE SEQUENCE</scope>
    <source>
        <strain evidence="3">265260</strain>
    </source>
</reference>
<dbReference type="Pfam" id="PF01636">
    <property type="entry name" value="APH"/>
    <property type="match status" value="1"/>
</dbReference>
<accession>A0A5T1MER8</accession>
<proteinExistence type="predicted"/>